<keyword evidence="2" id="KW-1185">Reference proteome</keyword>
<evidence type="ECO:0000313" key="1">
    <source>
        <dbReference type="EMBL" id="KAF5361564.1"/>
    </source>
</evidence>
<dbReference type="SUPFAM" id="SSF81606">
    <property type="entry name" value="PP2C-like"/>
    <property type="match status" value="1"/>
</dbReference>
<dbReference type="Gene3D" id="3.60.40.10">
    <property type="entry name" value="PPM-type phosphatase domain"/>
    <property type="match status" value="1"/>
</dbReference>
<dbReference type="Proteomes" id="UP000518752">
    <property type="component" value="Unassembled WGS sequence"/>
</dbReference>
<comment type="caution">
    <text evidence="1">The sequence shown here is derived from an EMBL/GenBank/DDBJ whole genome shotgun (WGS) entry which is preliminary data.</text>
</comment>
<sequence length="223" mass="24113">MPLQFFLDHLTRVKEIVQGAHIVSLPSLTVNQGTGFYSKDRYMVEKWTLFNESWTFIAVLDGKQAKLWINCAQVTNNFPVGHGGTAAANFVLNELPIALKNSIGATRPLADEEIAQILSRKILALDDQISDGFTSLFPDDLSQVSVDDAARAFKDPSADSGLCIEVLRAISGTTVAVALIDPSNVVHVASVGDCNVCNILLSALLSHNLLKQLNFATNSCLRG</sequence>
<protein>
    <recommendedName>
        <fullName evidence="3">PPM-type phosphatase domain-containing protein</fullName>
    </recommendedName>
</protein>
<proteinExistence type="predicted"/>
<dbReference type="AlphaFoldDB" id="A0A8H5GAU4"/>
<reference evidence="1 2" key="1">
    <citation type="journal article" date="2020" name="ISME J.">
        <title>Uncovering the hidden diversity of litter-decomposition mechanisms in mushroom-forming fungi.</title>
        <authorList>
            <person name="Floudas D."/>
            <person name="Bentzer J."/>
            <person name="Ahren D."/>
            <person name="Johansson T."/>
            <person name="Persson P."/>
            <person name="Tunlid A."/>
        </authorList>
    </citation>
    <scope>NUCLEOTIDE SEQUENCE [LARGE SCALE GENOMIC DNA]</scope>
    <source>
        <strain evidence="1 2">CBS 406.79</strain>
    </source>
</reference>
<dbReference type="OrthoDB" id="19329at2759"/>
<organism evidence="1 2">
    <name type="scientific">Collybiopsis confluens</name>
    <dbReference type="NCBI Taxonomy" id="2823264"/>
    <lineage>
        <taxon>Eukaryota</taxon>
        <taxon>Fungi</taxon>
        <taxon>Dikarya</taxon>
        <taxon>Basidiomycota</taxon>
        <taxon>Agaricomycotina</taxon>
        <taxon>Agaricomycetes</taxon>
        <taxon>Agaricomycetidae</taxon>
        <taxon>Agaricales</taxon>
        <taxon>Marasmiineae</taxon>
        <taxon>Omphalotaceae</taxon>
        <taxon>Collybiopsis</taxon>
    </lineage>
</organism>
<dbReference type="InterPro" id="IPR036457">
    <property type="entry name" value="PPM-type-like_dom_sf"/>
</dbReference>
<evidence type="ECO:0000313" key="2">
    <source>
        <dbReference type="Proteomes" id="UP000518752"/>
    </source>
</evidence>
<accession>A0A8H5GAU4</accession>
<dbReference type="EMBL" id="JAACJN010000204">
    <property type="protein sequence ID" value="KAF5361564.1"/>
    <property type="molecule type" value="Genomic_DNA"/>
</dbReference>
<gene>
    <name evidence="1" type="ORF">D9757_014121</name>
</gene>
<evidence type="ECO:0008006" key="3">
    <source>
        <dbReference type="Google" id="ProtNLM"/>
    </source>
</evidence>
<name>A0A8H5GAU4_9AGAR</name>